<dbReference type="AlphaFoldDB" id="A0A809RWE3"/>
<feature type="domain" description="PH" evidence="1">
    <location>
        <begin position="1"/>
        <end position="18"/>
    </location>
</feature>
<dbReference type="NCBIfam" id="NF047641">
    <property type="entry name" value="FFLEE_fam"/>
    <property type="match status" value="1"/>
</dbReference>
<dbReference type="InterPro" id="IPR058511">
    <property type="entry name" value="DUF8198"/>
</dbReference>
<accession>A0A809RWE3</accession>
<protein>
    <recommendedName>
        <fullName evidence="1">PH domain-containing protein</fullName>
    </recommendedName>
</protein>
<name>A0A809RWE3_9PROT</name>
<sequence length="242" mass="27145">MSSEEKERWVAELRRHLVAAKTLRAAANADPRMSQDRLRLRAWQVGRLAATYRDLLDSERYRDAARFFLSDLYGPKDFSERDHEVERILPTLAATLPASGIRTIALAVEVDALSEELDAALIVELRRAGAMDALDAAAYARAYPRAGHRQERERQLQLIGEVGEALAALTRKPLVSAALRLMRAPARLAGLSELHAFLDHGYRAFRKMGDPAQFLATIHDRERTILERLYACAAQPFEAQDG</sequence>
<dbReference type="EMBL" id="AP021857">
    <property type="protein sequence ID" value="BBO20697.1"/>
    <property type="molecule type" value="Genomic_DNA"/>
</dbReference>
<dbReference type="Pfam" id="PF26621">
    <property type="entry name" value="DUF8198"/>
    <property type="match status" value="1"/>
</dbReference>
<dbReference type="InterPro" id="IPR058063">
    <property type="entry name" value="FFLEE_fam"/>
</dbReference>
<gene>
    <name evidence="2" type="ORF">DSYM_13960</name>
</gene>
<dbReference type="InterPro" id="IPR001849">
    <property type="entry name" value="PH_domain"/>
</dbReference>
<evidence type="ECO:0000259" key="1">
    <source>
        <dbReference type="PROSITE" id="PS50003"/>
    </source>
</evidence>
<reference evidence="2" key="1">
    <citation type="journal article" name="DNA Res.">
        <title>The physiological potential of anammox bacteria as revealed by their core genome structure.</title>
        <authorList>
            <person name="Okubo T."/>
            <person name="Toyoda A."/>
            <person name="Fukuhara K."/>
            <person name="Uchiyama I."/>
            <person name="Harigaya Y."/>
            <person name="Kuroiwa M."/>
            <person name="Suzuki T."/>
            <person name="Murakami Y."/>
            <person name="Suwa Y."/>
            <person name="Takami H."/>
        </authorList>
    </citation>
    <scope>NUCLEOTIDE SEQUENCE</scope>
    <source>
        <strain evidence="2">317325-3</strain>
    </source>
</reference>
<proteinExistence type="predicted"/>
<dbReference type="KEGG" id="ddz:DSYM_13960"/>
<dbReference type="Proteomes" id="UP000662914">
    <property type="component" value="Chromosome"/>
</dbReference>
<evidence type="ECO:0000313" key="3">
    <source>
        <dbReference type="Proteomes" id="UP000662914"/>
    </source>
</evidence>
<evidence type="ECO:0000313" key="2">
    <source>
        <dbReference type="EMBL" id="BBO20697.1"/>
    </source>
</evidence>
<organism evidence="2 3">
    <name type="scientific">Candidatus Desulfobacillus denitrificans</name>
    <dbReference type="NCBI Taxonomy" id="2608985"/>
    <lineage>
        <taxon>Bacteria</taxon>
        <taxon>Pseudomonadati</taxon>
        <taxon>Pseudomonadota</taxon>
        <taxon>Betaproteobacteria</taxon>
        <taxon>Candidatus Desulfobacillus</taxon>
    </lineage>
</organism>
<dbReference type="PROSITE" id="PS50003">
    <property type="entry name" value="PH_DOMAIN"/>
    <property type="match status" value="1"/>
</dbReference>